<dbReference type="Proteomes" id="UP001353858">
    <property type="component" value="Unassembled WGS sequence"/>
</dbReference>
<dbReference type="PANTHER" id="PTHR33053:SF24">
    <property type="entry name" value="TRANSPOSASE DOMAIN-CONTAINING PROTEIN"/>
    <property type="match status" value="1"/>
</dbReference>
<reference evidence="2" key="1">
    <citation type="submission" date="2023-01" db="EMBL/GenBank/DDBJ databases">
        <title>Key to firefly adult light organ development and bioluminescence: homeobox transcription factors regulate luciferase expression and transportation to peroxisome.</title>
        <authorList>
            <person name="Fu X."/>
        </authorList>
    </citation>
    <scope>NUCLEOTIDE SEQUENCE [LARGE SCALE GENOMIC DNA]</scope>
</reference>
<comment type="caution">
    <text evidence="1">The sequence shown here is derived from an EMBL/GenBank/DDBJ whole genome shotgun (WGS) entry which is preliminary data.</text>
</comment>
<dbReference type="PANTHER" id="PTHR33053">
    <property type="entry name" value="PROTEIN, PUTATIVE-RELATED"/>
    <property type="match status" value="1"/>
</dbReference>
<dbReference type="EMBL" id="JARPUR010000003">
    <property type="protein sequence ID" value="KAK4880180.1"/>
    <property type="molecule type" value="Genomic_DNA"/>
</dbReference>
<proteinExistence type="predicted"/>
<evidence type="ECO:0000313" key="1">
    <source>
        <dbReference type="EMBL" id="KAK4880180.1"/>
    </source>
</evidence>
<dbReference type="AlphaFoldDB" id="A0AAN7P435"/>
<gene>
    <name evidence="1" type="ORF">RN001_008326</name>
</gene>
<name>A0AAN7P435_9COLE</name>
<keyword evidence="2" id="KW-1185">Reference proteome</keyword>
<sequence>MPKSNKRLSTRRRNEIAAKESKLFLENMQRNAQISNTLINSECSKSSENVNLGKESESLSIESYSQHLNFDSVHVKSAFSFKDQLKNWALINKINNIQLNTLLLLLIENGHPELPKDARTLLETPRSVPLQHLEGGTFCHFGLEIGLQQHLLHHSLQPGIKLRLQFNIDGLPIGNSSVKQFWPILCLVSNVDPPPVFIVSLFEGNHKPENVNHLLESFVNELKYLIENKVKIKDLEYDVDIESFICDAPAKAYIKGIVCHGGYNACSKCTVHGVFDNNMIYLETNSPLRTDESFRSRKYLNHHKQFSILENLPIDMIKAFPLDYMHVVCLGVVKKMISIWHGKPGNGKLRASSLKNLNIKLTKCHRWLPSEIGRRVSEITYYKKWKATEFRTFLLYTGPLCLKFILSPSYFKHFMTLSIAIRILVSPTSNSAMISYAKELLMYFVNNFAKLYGRNNMTYNIHNLIHLSDDVKMFGCLDKFSAFVFENYLGKIKSLLRCGPRSLQQVYKRHQELREIYSGKKRRIPANCAKFSNFMLSKNRGNNIAMLKSFAIVKILSINNITQTITAIEAKRAEQPFYNKPTDLGIFHIGLLEFHNCAVVKEYQYSEVIAKMVMIPYFENKFVFLPLCHTTDF</sequence>
<protein>
    <recommendedName>
        <fullName evidence="3">Transposase domain-containing protein</fullName>
    </recommendedName>
</protein>
<organism evidence="1 2">
    <name type="scientific">Aquatica leii</name>
    <dbReference type="NCBI Taxonomy" id="1421715"/>
    <lineage>
        <taxon>Eukaryota</taxon>
        <taxon>Metazoa</taxon>
        <taxon>Ecdysozoa</taxon>
        <taxon>Arthropoda</taxon>
        <taxon>Hexapoda</taxon>
        <taxon>Insecta</taxon>
        <taxon>Pterygota</taxon>
        <taxon>Neoptera</taxon>
        <taxon>Endopterygota</taxon>
        <taxon>Coleoptera</taxon>
        <taxon>Polyphaga</taxon>
        <taxon>Elateriformia</taxon>
        <taxon>Elateroidea</taxon>
        <taxon>Lampyridae</taxon>
        <taxon>Luciolinae</taxon>
        <taxon>Aquatica</taxon>
    </lineage>
</organism>
<accession>A0AAN7P435</accession>
<evidence type="ECO:0000313" key="2">
    <source>
        <dbReference type="Proteomes" id="UP001353858"/>
    </source>
</evidence>
<evidence type="ECO:0008006" key="3">
    <source>
        <dbReference type="Google" id="ProtNLM"/>
    </source>
</evidence>